<dbReference type="AlphaFoldDB" id="A0A388TKD9"/>
<dbReference type="Proteomes" id="UP000275925">
    <property type="component" value="Unassembled WGS sequence"/>
</dbReference>
<gene>
    <name evidence="2" type="ORF">NO2_1426</name>
</gene>
<sequence>MDELKVPRQTDLDKKLEELIDKSDGLKVLHQKNPDKKLKEVIDKLDKLKVPRQTDLDKKLKEFIDKNEFFIDEWAVLKASKLKKFGFDNLDIIRRDTEIKGLYGYEIELLNLHAKIYTDWLLQKAGLAVDKKQSADKAVEKLREEAVSLAVDYWSADSDYLTKTILMFHKEYGLELEVATAAATMLAAEMAKPENQGRTIRFAKVDEGKFKFEKDTATKKGDWIVDPRWFINDYHALAQKRHVGKADKEGLSYYSSEVMGDYILRAMKKICGKSNNNVWAMRNVQKNIKKMTQPMTVFRRFRVTKEFNDTGKSGTLSMELTTQNVFGSTKQLVKSLMQEYRATDGKIPLATLLDNQIANMTRDTISSVFNEMYCNGNLYPFLALIKPLVKEMDAYLSQHFGSDPCAIFNKGSFPNEPEDWDYELDMARNANQKIEQVFGQIMDAVLSKWDAQLASGQNANGQVLTQEARAELEQNWDMLACVGSMGLNMIEKSDSAATSTWDKDFTPYNNYPELFTLAWRPRPNGRILNTNIMNNQASQTMRWKRGQNNIQMGGYVDMTGFNYVGAFFQGWGLGMMAVPDQGCDNMHLQKGHIYYRSMARMSVEIGMPPSAAPPKLRPKVMMDILPSLAAAGVMSGASLGVQLLSMAIPALSMAAGFAALLPSLAIPLIGGIVTWNLVNNWRVRAGQKAKTREIYAQNYMPSIFRRNINIVPIQSMVEDARSQAEQVKARNFYSRQHFSITGGAVAEADWLTQFNQMDRWFGGDDELSDTEASDRIYYQRYIDMYKLPNEVYNNRREHFEYATRNTQFPNAALFNLRFSFLNMLVPLLSITALMMPFMPSSFVTSMFGFSGTILSQLLSLIFPGAAMLATIVVVGVLSLWHYYGIQWQIRRQYYEQDGINKYAADIAEARANMNNGRMMPRLKNVMTSCAKGVFEITKPVDIPEYKHTEDMYFLKPKYRLDRITDYINYKNGIADKNGHVDTWRDLMAKRISRTIDNVQRRSPKWAFRAYAASIGVSVGSAIGMGMFLTMWPILLCNVVVLAFSYINKIKQYNNIQNYVHTGLVGVTPVDEYKTFEKDYFKDRPW</sequence>
<feature type="transmembrane region" description="Helical" evidence="1">
    <location>
        <begin position="1028"/>
        <end position="1046"/>
    </location>
</feature>
<evidence type="ECO:0000313" key="3">
    <source>
        <dbReference type="Proteomes" id="UP000275925"/>
    </source>
</evidence>
<keyword evidence="1" id="KW-0472">Membrane</keyword>
<feature type="transmembrane region" description="Helical" evidence="1">
    <location>
        <begin position="857"/>
        <end position="883"/>
    </location>
</feature>
<keyword evidence="1" id="KW-1133">Transmembrane helix</keyword>
<comment type="caution">
    <text evidence="2">The sequence shown here is derived from an EMBL/GenBank/DDBJ whole genome shotgun (WGS) entry which is preliminary data.</text>
</comment>
<evidence type="ECO:0000313" key="2">
    <source>
        <dbReference type="EMBL" id="GBR76957.1"/>
    </source>
</evidence>
<feature type="transmembrane region" description="Helical" evidence="1">
    <location>
        <begin position="1005"/>
        <end position="1022"/>
    </location>
</feature>
<accession>A0A388TKD9</accession>
<keyword evidence="1" id="KW-0812">Transmembrane</keyword>
<dbReference type="EMBL" id="BGZO01000071">
    <property type="protein sequence ID" value="GBR76957.1"/>
    <property type="molecule type" value="Genomic_DNA"/>
</dbReference>
<proteinExistence type="predicted"/>
<keyword evidence="3" id="KW-1185">Reference proteome</keyword>
<name>A0A388TKD9_9BACT</name>
<reference evidence="2 3" key="1">
    <citation type="journal article" date="2019" name="ISME J.">
        <title>Genome analyses of uncultured TG2/ZB3 bacteria in 'Margulisbacteria' specifically attached to ectosymbiotic spirochetes of protists in the termite gut.</title>
        <authorList>
            <person name="Utami Y.D."/>
            <person name="Kuwahara H."/>
            <person name="Igai K."/>
            <person name="Murakami T."/>
            <person name="Sugaya K."/>
            <person name="Morikawa T."/>
            <person name="Nagura Y."/>
            <person name="Yuki M."/>
            <person name="Deevong P."/>
            <person name="Inoue T."/>
            <person name="Kihara K."/>
            <person name="Lo N."/>
            <person name="Yamada A."/>
            <person name="Ohkuma M."/>
            <person name="Hongoh Y."/>
        </authorList>
    </citation>
    <scope>NUCLEOTIDE SEQUENCE [LARGE SCALE GENOMIC DNA]</scope>
    <source>
        <strain evidence="2">NkOx7-02</strain>
    </source>
</reference>
<organism evidence="2 3">
    <name type="scientific">Candidatus Termititenax persephonae</name>
    <dbReference type="NCBI Taxonomy" id="2218525"/>
    <lineage>
        <taxon>Bacteria</taxon>
        <taxon>Bacillati</taxon>
        <taxon>Candidatus Margulisiibacteriota</taxon>
        <taxon>Candidatus Termititenacia</taxon>
        <taxon>Candidatus Termititenacales</taxon>
        <taxon>Candidatus Termititenacaceae</taxon>
        <taxon>Candidatus Termititenax</taxon>
    </lineage>
</organism>
<evidence type="ECO:0000256" key="1">
    <source>
        <dbReference type="SAM" id="Phobius"/>
    </source>
</evidence>
<feature type="transmembrane region" description="Helical" evidence="1">
    <location>
        <begin position="654"/>
        <end position="678"/>
    </location>
</feature>
<feature type="transmembrane region" description="Helical" evidence="1">
    <location>
        <begin position="814"/>
        <end position="837"/>
    </location>
</feature>
<protein>
    <submittedName>
        <fullName evidence="2">Uncharacterized protein</fullName>
    </submittedName>
</protein>